<dbReference type="AlphaFoldDB" id="A0A4Y7Q8Y7"/>
<dbReference type="InterPro" id="IPR005887">
    <property type="entry name" value="GH92_a_mannosidase_put"/>
</dbReference>
<dbReference type="GO" id="GO:0005975">
    <property type="term" value="P:carbohydrate metabolic process"/>
    <property type="evidence" value="ECO:0007669"/>
    <property type="project" value="InterPro"/>
</dbReference>
<dbReference type="Proteomes" id="UP000294933">
    <property type="component" value="Unassembled WGS sequence"/>
</dbReference>
<dbReference type="PANTHER" id="PTHR12143:SF25">
    <property type="entry name" value="FAMILY PROTEIN, PUTATIVE (AFU_ORTHOLOGUE AFUA_1G10790)-RELATED"/>
    <property type="match status" value="1"/>
</dbReference>
<feature type="region of interest" description="Disordered" evidence="1">
    <location>
        <begin position="804"/>
        <end position="829"/>
    </location>
</feature>
<evidence type="ECO:0000259" key="3">
    <source>
        <dbReference type="Pfam" id="PF17678"/>
    </source>
</evidence>
<dbReference type="Gene3D" id="1.20.1050.60">
    <property type="entry name" value="alpha-1,2-mannosidase"/>
    <property type="match status" value="1"/>
</dbReference>
<dbReference type="STRING" id="50990.A0A4Y7Q8Y7"/>
<reference evidence="4 5" key="1">
    <citation type="submission" date="2018-06" db="EMBL/GenBank/DDBJ databases">
        <title>A transcriptomic atlas of mushroom development highlights an independent origin of complex multicellularity.</title>
        <authorList>
            <consortium name="DOE Joint Genome Institute"/>
            <person name="Krizsan K."/>
            <person name="Almasi E."/>
            <person name="Merenyi Z."/>
            <person name="Sahu N."/>
            <person name="Viragh M."/>
            <person name="Koszo T."/>
            <person name="Mondo S."/>
            <person name="Kiss B."/>
            <person name="Balint B."/>
            <person name="Kues U."/>
            <person name="Barry K."/>
            <person name="Hegedus J.C."/>
            <person name="Henrissat B."/>
            <person name="Johnson J."/>
            <person name="Lipzen A."/>
            <person name="Ohm R."/>
            <person name="Nagy I."/>
            <person name="Pangilinan J."/>
            <person name="Yan J."/>
            <person name="Xiong Y."/>
            <person name="Grigoriev I.V."/>
            <person name="Hibbett D.S."/>
            <person name="Nagy L.G."/>
        </authorList>
    </citation>
    <scope>NUCLEOTIDE SEQUENCE [LARGE SCALE GENOMIC DNA]</scope>
    <source>
        <strain evidence="4 5">SZMC22713</strain>
    </source>
</reference>
<dbReference type="VEuPathDB" id="FungiDB:BD410DRAFT_769186"/>
<dbReference type="SUPFAM" id="SSF48208">
    <property type="entry name" value="Six-hairpin glycosidases"/>
    <property type="match status" value="1"/>
</dbReference>
<protein>
    <recommendedName>
        <fullName evidence="6">Glycoside hydrolase family 92 protein</fullName>
    </recommendedName>
</protein>
<evidence type="ECO:0000313" key="5">
    <source>
        <dbReference type="Proteomes" id="UP000294933"/>
    </source>
</evidence>
<gene>
    <name evidence="4" type="ORF">BD410DRAFT_769186</name>
</gene>
<sequence length="829" mass="92389">MGKLWRWTIAVTVFLAIFYTLWLRTTPGSSSRITNKFARPPSNDRDVAEFVNLFIGTVNGGHVFPGATLPHGMVKAGMDTDSPGNHAGYDADPIYKATGFSQLHDDGTGGHAPLSNFKLWPLKECLDFEHCPTQLAHRSASRALKSDGTPDDGGSPGYFSTNLSTGIRVELTATRRTALHRYTFPSPERPDPNIDTRPRLIVDITNDGQKLAWNIELNIEPRSGRVTGGARYQASFGEGMYHAFVCVDFKGEGYDIGPPVEYGTYASGDISPNSTSGKSQYWGEQGAILTFSPPKPGHTVVIARAGVSLISSEQACANAEEEIPDFDFERVHKQARAQWNELLGRIDVEVDDSDRETAVLFYSSLYRSHIVPADYSGENPLWNSSAPYYDSLYCNWDTYRTLFPLMSLHDPLTYARIVRSFIDIQQHEGWLPECRGATVQQYVQGGSSGDPIVAEFYIKFHSYVEELGINPEELYTALLQDAEVESPAWNFAGRQTEIWKSKGYLPVGLFAQGGMDTRQVSRTLEYSFDDFSISQVAKAMGKKADSAKYAKRSRGFELVWNPETTIEEGEGILGFMQPRYKNGTFGYTDPRHCTVNDPKHSSCFFDSFNLDGFYEGGPIVYSQYVPHDTAKLIELQGGVEPFIRRLDFIFDNGYFDSTNEPSQQIPFMYHYANRPALSTERARQTISDSYNTSINGLPGNDDSGAMGSYVAFYLLGLYPLPATRQFLVSSPYFSRVTIWNPLFSTYTTINANGFEGNPKNGTGGKIYVKSIRINGRRWKSNCFIDWDVFELGATVDLELTDERDTTCGENDDALPPSLSTGGYDLDITT</sequence>
<dbReference type="GO" id="GO:0006516">
    <property type="term" value="P:glycoprotein catabolic process"/>
    <property type="evidence" value="ECO:0007669"/>
    <property type="project" value="TreeGrafter"/>
</dbReference>
<keyword evidence="5" id="KW-1185">Reference proteome</keyword>
<dbReference type="EMBL" id="ML170171">
    <property type="protein sequence ID" value="TDL23290.1"/>
    <property type="molecule type" value="Genomic_DNA"/>
</dbReference>
<dbReference type="GO" id="GO:0005829">
    <property type="term" value="C:cytosol"/>
    <property type="evidence" value="ECO:0007669"/>
    <property type="project" value="TreeGrafter"/>
</dbReference>
<dbReference type="InterPro" id="IPR050883">
    <property type="entry name" value="PNGase"/>
</dbReference>
<dbReference type="Gene3D" id="3.30.2080.10">
    <property type="entry name" value="GH92 mannosidase domain"/>
    <property type="match status" value="1"/>
</dbReference>
<evidence type="ECO:0000313" key="4">
    <source>
        <dbReference type="EMBL" id="TDL23290.1"/>
    </source>
</evidence>
<organism evidence="4 5">
    <name type="scientific">Rickenella mellea</name>
    <dbReference type="NCBI Taxonomy" id="50990"/>
    <lineage>
        <taxon>Eukaryota</taxon>
        <taxon>Fungi</taxon>
        <taxon>Dikarya</taxon>
        <taxon>Basidiomycota</taxon>
        <taxon>Agaricomycotina</taxon>
        <taxon>Agaricomycetes</taxon>
        <taxon>Hymenochaetales</taxon>
        <taxon>Rickenellaceae</taxon>
        <taxon>Rickenella</taxon>
    </lineage>
</organism>
<dbReference type="InterPro" id="IPR014718">
    <property type="entry name" value="GH-type_carb-bd"/>
</dbReference>
<feature type="domain" description="Glycosyl hydrolase family 92 N-terminal" evidence="3">
    <location>
        <begin position="50"/>
        <end position="308"/>
    </location>
</feature>
<feature type="region of interest" description="Disordered" evidence="1">
    <location>
        <begin position="140"/>
        <end position="159"/>
    </location>
</feature>
<dbReference type="Pfam" id="PF17678">
    <property type="entry name" value="Glyco_hydro_92N"/>
    <property type="match status" value="1"/>
</dbReference>
<dbReference type="InterPro" id="IPR012939">
    <property type="entry name" value="Glyco_hydro_92"/>
</dbReference>
<dbReference type="PANTHER" id="PTHR12143">
    <property type="entry name" value="PEPTIDE N-GLYCANASE PNGASE -RELATED"/>
    <property type="match status" value="1"/>
</dbReference>
<dbReference type="GO" id="GO:0000224">
    <property type="term" value="F:peptide-N4-(N-acetyl-beta-glucosaminyl)asparagine amidase activity"/>
    <property type="evidence" value="ECO:0007669"/>
    <property type="project" value="TreeGrafter"/>
</dbReference>
<dbReference type="OrthoDB" id="449263at2759"/>
<evidence type="ECO:0000256" key="1">
    <source>
        <dbReference type="SAM" id="MobiDB-lite"/>
    </source>
</evidence>
<evidence type="ECO:0000259" key="2">
    <source>
        <dbReference type="Pfam" id="PF07971"/>
    </source>
</evidence>
<dbReference type="Gene3D" id="1.20.1610.10">
    <property type="entry name" value="alpha-1,2-mannosidases domains"/>
    <property type="match status" value="1"/>
</dbReference>
<proteinExistence type="predicted"/>
<dbReference type="NCBIfam" id="TIGR01180">
    <property type="entry name" value="aman2_put"/>
    <property type="match status" value="1"/>
</dbReference>
<dbReference type="GO" id="GO:0005634">
    <property type="term" value="C:nucleus"/>
    <property type="evidence" value="ECO:0007669"/>
    <property type="project" value="TreeGrafter"/>
</dbReference>
<dbReference type="InterPro" id="IPR008928">
    <property type="entry name" value="6-hairpin_glycosidase_sf"/>
</dbReference>
<name>A0A4Y7Q8Y7_9AGAM</name>
<accession>A0A4Y7Q8Y7</accession>
<dbReference type="GO" id="GO:0030246">
    <property type="term" value="F:carbohydrate binding"/>
    <property type="evidence" value="ECO:0007669"/>
    <property type="project" value="InterPro"/>
</dbReference>
<dbReference type="Pfam" id="PF07971">
    <property type="entry name" value="Glyco_hydro_92"/>
    <property type="match status" value="1"/>
</dbReference>
<evidence type="ECO:0008006" key="6">
    <source>
        <dbReference type="Google" id="ProtNLM"/>
    </source>
</evidence>
<dbReference type="InterPro" id="IPR041371">
    <property type="entry name" value="GH92_N"/>
</dbReference>
<feature type="domain" description="Glycosyl hydrolase family 92" evidence="2">
    <location>
        <begin position="314"/>
        <end position="800"/>
    </location>
</feature>
<dbReference type="Gene3D" id="2.70.98.10">
    <property type="match status" value="1"/>
</dbReference>